<organism evidence="1 2">
    <name type="scientific">Portunus trituberculatus</name>
    <name type="common">Swimming crab</name>
    <name type="synonym">Neptunus trituberculatus</name>
    <dbReference type="NCBI Taxonomy" id="210409"/>
    <lineage>
        <taxon>Eukaryota</taxon>
        <taxon>Metazoa</taxon>
        <taxon>Ecdysozoa</taxon>
        <taxon>Arthropoda</taxon>
        <taxon>Crustacea</taxon>
        <taxon>Multicrustacea</taxon>
        <taxon>Malacostraca</taxon>
        <taxon>Eumalacostraca</taxon>
        <taxon>Eucarida</taxon>
        <taxon>Decapoda</taxon>
        <taxon>Pleocyemata</taxon>
        <taxon>Brachyura</taxon>
        <taxon>Eubrachyura</taxon>
        <taxon>Portunoidea</taxon>
        <taxon>Portunidae</taxon>
        <taxon>Portuninae</taxon>
        <taxon>Portunus</taxon>
    </lineage>
</organism>
<sequence>MQNEGNVLEWLKDDDNRDLDGEIEAVNTRMLKRLLDESPFMAVFFCKTTQELPFVLRFGLSGSLRSPTAQVALKNCVVALNEVQLRTCVGATG</sequence>
<dbReference type="Proteomes" id="UP000324222">
    <property type="component" value="Unassembled WGS sequence"/>
</dbReference>
<evidence type="ECO:0000313" key="1">
    <source>
        <dbReference type="EMBL" id="MPC15053.1"/>
    </source>
</evidence>
<accession>A0A5B7D4V9</accession>
<evidence type="ECO:0000313" key="2">
    <source>
        <dbReference type="Proteomes" id="UP000324222"/>
    </source>
</evidence>
<protein>
    <submittedName>
        <fullName evidence="1">Uncharacterized protein</fullName>
    </submittedName>
</protein>
<keyword evidence="2" id="KW-1185">Reference proteome</keyword>
<name>A0A5B7D4V9_PORTR</name>
<reference evidence="1 2" key="1">
    <citation type="submission" date="2019-05" db="EMBL/GenBank/DDBJ databases">
        <title>Another draft genome of Portunus trituberculatus and its Hox gene families provides insights of decapod evolution.</title>
        <authorList>
            <person name="Jeong J.-H."/>
            <person name="Song I."/>
            <person name="Kim S."/>
            <person name="Choi T."/>
            <person name="Kim D."/>
            <person name="Ryu S."/>
            <person name="Kim W."/>
        </authorList>
    </citation>
    <scope>NUCLEOTIDE SEQUENCE [LARGE SCALE GENOMIC DNA]</scope>
    <source>
        <tissue evidence="1">Muscle</tissue>
    </source>
</reference>
<comment type="caution">
    <text evidence="1">The sequence shown here is derived from an EMBL/GenBank/DDBJ whole genome shotgun (WGS) entry which is preliminary data.</text>
</comment>
<proteinExistence type="predicted"/>
<gene>
    <name evidence="1" type="ORF">E2C01_007836</name>
</gene>
<dbReference type="EMBL" id="VSRR010000399">
    <property type="protein sequence ID" value="MPC15053.1"/>
    <property type="molecule type" value="Genomic_DNA"/>
</dbReference>
<dbReference type="AlphaFoldDB" id="A0A5B7D4V9"/>
<dbReference type="OrthoDB" id="10264505at2759"/>